<dbReference type="AlphaFoldDB" id="T1FK04"/>
<dbReference type="Proteomes" id="UP000015101">
    <property type="component" value="Unassembled WGS sequence"/>
</dbReference>
<dbReference type="EnsemblMetazoa" id="HelroT183665">
    <property type="protein sequence ID" value="HelroP183665"/>
    <property type="gene ID" value="HelroG183665"/>
</dbReference>
<evidence type="ECO:0000313" key="2">
    <source>
        <dbReference type="EnsemblMetazoa" id="HelroP183665"/>
    </source>
</evidence>
<reference evidence="3" key="1">
    <citation type="submission" date="2012-12" db="EMBL/GenBank/DDBJ databases">
        <authorList>
            <person name="Hellsten U."/>
            <person name="Grimwood J."/>
            <person name="Chapman J.A."/>
            <person name="Shapiro H."/>
            <person name="Aerts A."/>
            <person name="Otillar R.P."/>
            <person name="Terry A.Y."/>
            <person name="Boore J.L."/>
            <person name="Simakov O."/>
            <person name="Marletaz F."/>
            <person name="Cho S.-J."/>
            <person name="Edsinger-Gonzales E."/>
            <person name="Havlak P."/>
            <person name="Kuo D.-H."/>
            <person name="Larsson T."/>
            <person name="Lv J."/>
            <person name="Arendt D."/>
            <person name="Savage R."/>
            <person name="Osoegawa K."/>
            <person name="de Jong P."/>
            <person name="Lindberg D.R."/>
            <person name="Seaver E.C."/>
            <person name="Weisblat D.A."/>
            <person name="Putnam N.H."/>
            <person name="Grigoriev I.V."/>
            <person name="Rokhsar D.S."/>
        </authorList>
    </citation>
    <scope>NUCLEOTIDE SEQUENCE</scope>
</reference>
<dbReference type="RefSeq" id="XP_009011500.1">
    <property type="nucleotide sequence ID" value="XM_009013252.1"/>
</dbReference>
<dbReference type="CTD" id="20209153"/>
<proteinExistence type="predicted"/>
<dbReference type="GeneID" id="20209153"/>
<reference evidence="1 3" key="2">
    <citation type="journal article" date="2013" name="Nature">
        <title>Insights into bilaterian evolution from three spiralian genomes.</title>
        <authorList>
            <person name="Simakov O."/>
            <person name="Marletaz F."/>
            <person name="Cho S.J."/>
            <person name="Edsinger-Gonzales E."/>
            <person name="Havlak P."/>
            <person name="Hellsten U."/>
            <person name="Kuo D.H."/>
            <person name="Larsson T."/>
            <person name="Lv J."/>
            <person name="Arendt D."/>
            <person name="Savage R."/>
            <person name="Osoegawa K."/>
            <person name="de Jong P."/>
            <person name="Grimwood J."/>
            <person name="Chapman J.A."/>
            <person name="Shapiro H."/>
            <person name="Aerts A."/>
            <person name="Otillar R.P."/>
            <person name="Terry A.Y."/>
            <person name="Boore J.L."/>
            <person name="Grigoriev I.V."/>
            <person name="Lindberg D.R."/>
            <person name="Seaver E.C."/>
            <person name="Weisblat D.A."/>
            <person name="Putnam N.H."/>
            <person name="Rokhsar D.S."/>
        </authorList>
    </citation>
    <scope>NUCLEOTIDE SEQUENCE</scope>
</reference>
<dbReference type="EMBL" id="KB095880">
    <property type="protein sequence ID" value="ESO10388.1"/>
    <property type="molecule type" value="Genomic_DNA"/>
</dbReference>
<reference evidence="2" key="3">
    <citation type="submission" date="2015-06" db="UniProtKB">
        <authorList>
            <consortium name="EnsemblMetazoa"/>
        </authorList>
    </citation>
    <scope>IDENTIFICATION</scope>
</reference>
<dbReference type="InParanoid" id="T1FK04"/>
<keyword evidence="3" id="KW-1185">Reference proteome</keyword>
<evidence type="ECO:0000313" key="3">
    <source>
        <dbReference type="Proteomes" id="UP000015101"/>
    </source>
</evidence>
<organism evidence="2 3">
    <name type="scientific">Helobdella robusta</name>
    <name type="common">Californian leech</name>
    <dbReference type="NCBI Taxonomy" id="6412"/>
    <lineage>
        <taxon>Eukaryota</taxon>
        <taxon>Metazoa</taxon>
        <taxon>Spiralia</taxon>
        <taxon>Lophotrochozoa</taxon>
        <taxon>Annelida</taxon>
        <taxon>Clitellata</taxon>
        <taxon>Hirudinea</taxon>
        <taxon>Rhynchobdellida</taxon>
        <taxon>Glossiphoniidae</taxon>
        <taxon>Helobdella</taxon>
    </lineage>
</organism>
<name>T1FK04_HELRO</name>
<protein>
    <submittedName>
        <fullName evidence="1 2">Uncharacterized protein</fullName>
    </submittedName>
</protein>
<evidence type="ECO:0000313" key="1">
    <source>
        <dbReference type="EMBL" id="ESO10388.1"/>
    </source>
</evidence>
<dbReference type="HOGENOM" id="CLU_1361748_0_0_1"/>
<sequence>MEFICHIHHFDHGETYRSCRHPYDDNEEYNAKRLKLDKQGDKMFLNKTQNNHHQLVFVPSNVRKYNEAPKNMLLNKNRKYTNSTRTVNKWHETNELIHKKWSNYKTQNAEMVVSQFTKDVLSEQPNLIAKQNLIEGLQCDICGVRLKKDNPFQSLELAKDTDEERLKSHLLKHLRNREETKMRHPTINDWIKLETSNVNVI</sequence>
<dbReference type="EMBL" id="AMQM01008923">
    <property type="status" value="NOT_ANNOTATED_CDS"/>
    <property type="molecule type" value="Genomic_DNA"/>
</dbReference>
<accession>T1FK04</accession>
<gene>
    <name evidence="2" type="primary">20209153</name>
    <name evidence="1" type="ORF">HELRODRAFT_183665</name>
</gene>
<dbReference type="KEGG" id="hro:HELRODRAFT_183665"/>